<dbReference type="PANTHER" id="PTHR31355:SF22">
    <property type="entry name" value="TORTIFOLIA1-LIKE PROTEIN 2"/>
    <property type="match status" value="1"/>
</dbReference>
<evidence type="ECO:0008006" key="6">
    <source>
        <dbReference type="Google" id="ProtNLM"/>
    </source>
</evidence>
<feature type="domain" description="TORTIFOLIA1/TORL1-2 C-terminal" evidence="2">
    <location>
        <begin position="698"/>
        <end position="840"/>
    </location>
</feature>
<dbReference type="AlphaFoldDB" id="A0A978VBR9"/>
<reference evidence="4" key="1">
    <citation type="journal article" date="2021" name="Front. Plant Sci.">
        <title>Chromosome-Scale Genome Assembly for Chinese Sour Jujube and Insights Into Its Genome Evolution and Domestication Signature.</title>
        <authorList>
            <person name="Shen L.-Y."/>
            <person name="Luo H."/>
            <person name="Wang X.-L."/>
            <person name="Wang X.-M."/>
            <person name="Qiu X.-J."/>
            <person name="Liu H."/>
            <person name="Zhou S.-S."/>
            <person name="Jia K.-H."/>
            <person name="Nie S."/>
            <person name="Bao Y.-T."/>
            <person name="Zhang R.-G."/>
            <person name="Yun Q.-Z."/>
            <person name="Chai Y.-H."/>
            <person name="Lu J.-Y."/>
            <person name="Li Y."/>
            <person name="Zhao S.-W."/>
            <person name="Mao J.-F."/>
            <person name="Jia S.-G."/>
            <person name="Mao Y.-M."/>
        </authorList>
    </citation>
    <scope>NUCLEOTIDE SEQUENCE</scope>
    <source>
        <strain evidence="4">AT0</strain>
        <tissue evidence="4">Leaf</tissue>
    </source>
</reference>
<gene>
    <name evidence="4" type="ORF">FEM48_Zijuj05G0005700</name>
</gene>
<name>A0A978VBR9_ZIZJJ</name>
<comment type="caution">
    <text evidence="4">The sequence shown here is derived from an EMBL/GenBank/DDBJ whole genome shotgun (WGS) entry which is preliminary data.</text>
</comment>
<proteinExistence type="predicted"/>
<dbReference type="InterPro" id="IPR011989">
    <property type="entry name" value="ARM-like"/>
</dbReference>
<dbReference type="Proteomes" id="UP000813462">
    <property type="component" value="Unassembled WGS sequence"/>
</dbReference>
<dbReference type="Pfam" id="PF24713">
    <property type="entry name" value="TOR1L1_C"/>
    <property type="match status" value="1"/>
</dbReference>
<sequence length="852" mass="93900">MKANAHVKSRGPVRINAQQVVFELKHKVVIALNKLADRDTYQVGVDELEKTAECLSPDGIAPFLSCILDTDSEQKSAVRKECIRLMGSLVRYHEGLMGPHLGKMIASIVKRLKDPDSVVRDACVETVGALASRLSNGGGEDDGVFVGLVRPLFEALGEQNKQVQSGSALCLARVIDNTRDPPVSILQRMLIRTTKLLKNPHFMAKPAVIELNRSIIQARGAPTRNVLSAAMASIQESLKNSDWSTRKAASVALGEIASSGGSFLGSFKPSCIRSLESCRFDKVKPVRDTVLQALRCWRTLPGPDTPEPSEAGSSIKENFCGGDYGDLTSATESGRKDVALKKVGNNSTKGRIPLSTRKACQNYAENPQLSKEDDWNVEIAVPKTHNVSLAEFNNEESEGSSITKTLERVSTDIASLQDIGYEYVHMDDKQECSSVSNLVTDNYETKFVTVSHDGLKEGVLSKPMEGDQQFLPEEIGSGEQMYLRKMRDRRSLDSTVTESVSQTSHGCCSQIANEMVCIRKQLLLIENKQSNLMDLLQVFTTGIMDSLSMMQSRVAGLENVVDRVTQDLLQREEYSSVATSKFIKQNQSLHSPRISTCTPRPSVDIRSRQPSLLSAKRTDIWEENTFDRSIANNSTKRDKDMWTSTKAKTARNPMGPIPKSSRLGTQKMGYSQIRSDPLFGSASSTNARQSGLESKNGLWKRLKGFLCEGDLDSAYMEALCSGDEIALVELLDRTGPVLEYLSSKTVNDLLSALISYLVEQRFVNSILPWLQQASCVNLNSYQHTHVVELSNSHGANYPVVSAKARQNLLSGIEEAMNMELCNPVERRCVTQIAVKLHNVWGGKDNPLSLSTH</sequence>
<dbReference type="PANTHER" id="PTHR31355">
    <property type="entry name" value="MICROTUBULE-ASSOCIATED PROTEIN TORTIFOLIA1"/>
    <property type="match status" value="1"/>
</dbReference>
<evidence type="ECO:0000259" key="3">
    <source>
        <dbReference type="Pfam" id="PF24714"/>
    </source>
</evidence>
<accession>A0A978VBR9</accession>
<feature type="domain" description="TORTIFOLIA1/SINE1-2 N-terminal" evidence="3">
    <location>
        <begin position="22"/>
        <end position="298"/>
    </location>
</feature>
<evidence type="ECO:0000313" key="4">
    <source>
        <dbReference type="EMBL" id="KAH7527808.1"/>
    </source>
</evidence>
<organism evidence="4 5">
    <name type="scientific">Ziziphus jujuba var. spinosa</name>
    <dbReference type="NCBI Taxonomy" id="714518"/>
    <lineage>
        <taxon>Eukaryota</taxon>
        <taxon>Viridiplantae</taxon>
        <taxon>Streptophyta</taxon>
        <taxon>Embryophyta</taxon>
        <taxon>Tracheophyta</taxon>
        <taxon>Spermatophyta</taxon>
        <taxon>Magnoliopsida</taxon>
        <taxon>eudicotyledons</taxon>
        <taxon>Gunneridae</taxon>
        <taxon>Pentapetalae</taxon>
        <taxon>rosids</taxon>
        <taxon>fabids</taxon>
        <taxon>Rosales</taxon>
        <taxon>Rhamnaceae</taxon>
        <taxon>Paliureae</taxon>
        <taxon>Ziziphus</taxon>
    </lineage>
</organism>
<evidence type="ECO:0000256" key="1">
    <source>
        <dbReference type="SAM" id="MobiDB-lite"/>
    </source>
</evidence>
<evidence type="ECO:0000259" key="2">
    <source>
        <dbReference type="Pfam" id="PF24713"/>
    </source>
</evidence>
<dbReference type="Pfam" id="PF24714">
    <property type="entry name" value="TOR1L1_N"/>
    <property type="match status" value="1"/>
</dbReference>
<dbReference type="InterPro" id="IPR057600">
    <property type="entry name" value="TORTIFOLIA1/SINE1-2_N"/>
</dbReference>
<dbReference type="InterPro" id="IPR033337">
    <property type="entry name" value="TORTIFOLIA1/SINE1-2"/>
</dbReference>
<dbReference type="SUPFAM" id="SSF48371">
    <property type="entry name" value="ARM repeat"/>
    <property type="match status" value="1"/>
</dbReference>
<dbReference type="EMBL" id="JAEACU010000005">
    <property type="protein sequence ID" value="KAH7527808.1"/>
    <property type="molecule type" value="Genomic_DNA"/>
</dbReference>
<dbReference type="InterPro" id="IPR016024">
    <property type="entry name" value="ARM-type_fold"/>
</dbReference>
<dbReference type="GO" id="GO:0005874">
    <property type="term" value="C:microtubule"/>
    <property type="evidence" value="ECO:0007669"/>
    <property type="project" value="InterPro"/>
</dbReference>
<protein>
    <recommendedName>
        <fullName evidence="6">TORTIFOLIA1-like protein 2</fullName>
    </recommendedName>
</protein>
<evidence type="ECO:0000313" key="5">
    <source>
        <dbReference type="Proteomes" id="UP000813462"/>
    </source>
</evidence>
<feature type="region of interest" description="Disordered" evidence="1">
    <location>
        <begin position="635"/>
        <end position="664"/>
    </location>
</feature>
<dbReference type="GO" id="GO:0008017">
    <property type="term" value="F:microtubule binding"/>
    <property type="evidence" value="ECO:0007669"/>
    <property type="project" value="InterPro"/>
</dbReference>
<dbReference type="InterPro" id="IPR057599">
    <property type="entry name" value="TORTIFOLIA1/TORL1-2_C"/>
</dbReference>
<dbReference type="Gene3D" id="1.25.10.10">
    <property type="entry name" value="Leucine-rich Repeat Variant"/>
    <property type="match status" value="2"/>
</dbReference>